<dbReference type="Pfam" id="PF25919">
    <property type="entry name" value="BSH_CusB"/>
    <property type="match status" value="1"/>
</dbReference>
<dbReference type="InterPro" id="IPR051909">
    <property type="entry name" value="MFP_Cation_Efflux"/>
</dbReference>
<gene>
    <name evidence="9" type="primary">cusB_10</name>
    <name evidence="9" type="ORF">GALL_174140</name>
</gene>
<keyword evidence="2" id="KW-0813">Transport</keyword>
<dbReference type="Pfam" id="PF25975">
    <property type="entry name" value="CzcB_C"/>
    <property type="match status" value="1"/>
</dbReference>
<name>A0A1J5S8J9_9ZZZZ</name>
<accession>A0A1J5S8J9</accession>
<dbReference type="InterPro" id="IPR006143">
    <property type="entry name" value="RND_pump_MFP"/>
</dbReference>
<evidence type="ECO:0000259" key="7">
    <source>
        <dbReference type="Pfam" id="PF25954"/>
    </source>
</evidence>
<dbReference type="GO" id="GO:0060003">
    <property type="term" value="P:copper ion export"/>
    <property type="evidence" value="ECO:0007669"/>
    <property type="project" value="TreeGrafter"/>
</dbReference>
<evidence type="ECO:0000256" key="2">
    <source>
        <dbReference type="ARBA" id="ARBA00022448"/>
    </source>
</evidence>
<dbReference type="Gene3D" id="2.40.420.20">
    <property type="match status" value="1"/>
</dbReference>
<reference evidence="9" key="1">
    <citation type="submission" date="2016-10" db="EMBL/GenBank/DDBJ databases">
        <title>Sequence of Gallionella enrichment culture.</title>
        <authorList>
            <person name="Poehlein A."/>
            <person name="Muehling M."/>
            <person name="Daniel R."/>
        </authorList>
    </citation>
    <scope>NUCLEOTIDE SEQUENCE</scope>
</reference>
<dbReference type="InterPro" id="IPR058792">
    <property type="entry name" value="Beta-barrel_RND_2"/>
</dbReference>
<evidence type="ECO:0000256" key="3">
    <source>
        <dbReference type="ARBA" id="ARBA00022729"/>
    </source>
</evidence>
<dbReference type="Gene3D" id="2.40.30.170">
    <property type="match status" value="1"/>
</dbReference>
<dbReference type="GO" id="GO:0030288">
    <property type="term" value="C:outer membrane-bounded periplasmic space"/>
    <property type="evidence" value="ECO:0007669"/>
    <property type="project" value="TreeGrafter"/>
</dbReference>
<organism evidence="9">
    <name type="scientific">mine drainage metagenome</name>
    <dbReference type="NCBI Taxonomy" id="410659"/>
    <lineage>
        <taxon>unclassified sequences</taxon>
        <taxon>metagenomes</taxon>
        <taxon>ecological metagenomes</taxon>
    </lineage>
</organism>
<comment type="similarity">
    <text evidence="1">Belongs to the membrane fusion protein (MFP) (TC 8.A.1) family.</text>
</comment>
<dbReference type="GO" id="GO:0022857">
    <property type="term" value="F:transmembrane transporter activity"/>
    <property type="evidence" value="ECO:0007669"/>
    <property type="project" value="InterPro"/>
</dbReference>
<feature type="domain" description="CusB-like beta-barrel" evidence="7">
    <location>
        <begin position="332"/>
        <end position="408"/>
    </location>
</feature>
<comment type="caution">
    <text evidence="9">The sequence shown here is derived from an EMBL/GenBank/DDBJ whole genome shotgun (WGS) entry which is preliminary data.</text>
</comment>
<dbReference type="GO" id="GO:0016020">
    <property type="term" value="C:membrane"/>
    <property type="evidence" value="ECO:0007669"/>
    <property type="project" value="InterPro"/>
</dbReference>
<evidence type="ECO:0000256" key="4">
    <source>
        <dbReference type="ARBA" id="ARBA00023065"/>
    </source>
</evidence>
<feature type="domain" description="CzcB-like C-terminal circularly permuted SH3-like" evidence="8">
    <location>
        <begin position="416"/>
        <end position="476"/>
    </location>
</feature>
<dbReference type="PANTHER" id="PTHR30097:SF15">
    <property type="entry name" value="CATION EFFLUX SYSTEM PROTEIN CUSB"/>
    <property type="match status" value="1"/>
</dbReference>
<proteinExistence type="inferred from homology"/>
<dbReference type="NCBIfam" id="TIGR01730">
    <property type="entry name" value="RND_mfp"/>
    <property type="match status" value="1"/>
</dbReference>
<protein>
    <submittedName>
        <fullName evidence="9">Cation efflux system protein CusB</fullName>
    </submittedName>
</protein>
<evidence type="ECO:0000313" key="9">
    <source>
        <dbReference type="EMBL" id="OIR00541.1"/>
    </source>
</evidence>
<evidence type="ECO:0000256" key="5">
    <source>
        <dbReference type="SAM" id="MobiDB-lite"/>
    </source>
</evidence>
<evidence type="ECO:0000259" key="6">
    <source>
        <dbReference type="Pfam" id="PF25919"/>
    </source>
</evidence>
<keyword evidence="4" id="KW-0406">Ion transport</keyword>
<dbReference type="InterPro" id="IPR058790">
    <property type="entry name" value="BSH_CusB"/>
</dbReference>
<evidence type="ECO:0000259" key="8">
    <source>
        <dbReference type="Pfam" id="PF25975"/>
    </source>
</evidence>
<dbReference type="SUPFAM" id="SSF111369">
    <property type="entry name" value="HlyD-like secretion proteins"/>
    <property type="match status" value="1"/>
</dbReference>
<dbReference type="FunFam" id="2.40.30.170:FF:000010">
    <property type="entry name" value="Efflux RND transporter periplasmic adaptor subunit"/>
    <property type="match status" value="1"/>
</dbReference>
<keyword evidence="3" id="KW-0732">Signal</keyword>
<dbReference type="PANTHER" id="PTHR30097">
    <property type="entry name" value="CATION EFFLUX SYSTEM PROTEIN CUSB"/>
    <property type="match status" value="1"/>
</dbReference>
<dbReference type="InterPro" id="IPR058649">
    <property type="entry name" value="CzcB_C"/>
</dbReference>
<dbReference type="FunFam" id="2.40.420.20:FF:000003">
    <property type="entry name" value="Cation efflux system protein cusB"/>
    <property type="match status" value="1"/>
</dbReference>
<feature type="region of interest" description="Disordered" evidence="5">
    <location>
        <begin position="96"/>
        <end position="115"/>
    </location>
</feature>
<dbReference type="GO" id="GO:0046914">
    <property type="term" value="F:transition metal ion binding"/>
    <property type="evidence" value="ECO:0007669"/>
    <property type="project" value="TreeGrafter"/>
</dbReference>
<feature type="domain" description="CusB-like barrel-sandwich hybrid" evidence="6">
    <location>
        <begin position="199"/>
        <end position="328"/>
    </location>
</feature>
<evidence type="ECO:0000256" key="1">
    <source>
        <dbReference type="ARBA" id="ARBA00009477"/>
    </source>
</evidence>
<dbReference type="Pfam" id="PF25954">
    <property type="entry name" value="Beta-barrel_RND_2"/>
    <property type="match status" value="1"/>
</dbReference>
<dbReference type="Gene3D" id="2.40.50.100">
    <property type="match status" value="1"/>
</dbReference>
<dbReference type="AlphaFoldDB" id="A0A1J5S8J9"/>
<dbReference type="GO" id="GO:0015679">
    <property type="term" value="P:plasma membrane copper ion transport"/>
    <property type="evidence" value="ECO:0007669"/>
    <property type="project" value="TreeGrafter"/>
</dbReference>
<dbReference type="EMBL" id="MLJW01000094">
    <property type="protein sequence ID" value="OIR00541.1"/>
    <property type="molecule type" value="Genomic_DNA"/>
</dbReference>
<sequence length="492" mass="52567">MNRFGLTAVGVSVLALGLGGGYWLGSRHASSGPGDRPVPHVGEDVVGKAAVQMKRDRQILYYQNPDGSADYSPVPKKDGIGMDYVPVYADAVPEPKQAVTKQPAPTAPPADMPSKGKGKILYYRNAMGLPDVSPVPKKDSMGMEYVAVYEGDEDTGNTLKISLDKVQKLGVRTEAAQLRPLAQHIRAVGTVQVDESALHIVTTKFEGYIETLSVDQTGQQVRRGQPLMDIYSPDLVLAEDEYVAARQGAASLAGAGSDAKAAVGGLADAALARLQNWDIGGAQIKRLKEGGKPSRTLTLTAPVSGIVLEKRAIQGMRFMPGEPLYQIADLSTVWVIADVFEQDLAKVTVGQAATVVFSALPGMKFTGKVTFVYPTVTPETRTAKVRIVLPNHEGHLRPALYGTVEIASPLAGQPVISVPDSAVLDTGTTQTVLVERGEGLFEPRDVKLGTRAEGYVQILDGLKENEKVVVSANFLIDAESNLRAALQSFHHH</sequence>